<feature type="region of interest" description="Disordered" evidence="10">
    <location>
        <begin position="200"/>
        <end position="241"/>
    </location>
</feature>
<dbReference type="FunFam" id="1.10.10.10:FF:000037">
    <property type="entry name" value="Heat stress transcription factor B-4"/>
    <property type="match status" value="1"/>
</dbReference>
<gene>
    <name evidence="12" type="ORF">AAHA92_31905</name>
</gene>
<dbReference type="SUPFAM" id="SSF46785">
    <property type="entry name" value="Winged helix' DNA-binding domain"/>
    <property type="match status" value="1"/>
</dbReference>
<evidence type="ECO:0000256" key="9">
    <source>
        <dbReference type="RuleBase" id="RU004020"/>
    </source>
</evidence>
<dbReference type="Proteomes" id="UP001567538">
    <property type="component" value="Unassembled WGS sequence"/>
</dbReference>
<reference evidence="12 13" key="1">
    <citation type="submission" date="2024-06" db="EMBL/GenBank/DDBJ databases">
        <title>A chromosome level genome sequence of Diviner's sage (Salvia divinorum).</title>
        <authorList>
            <person name="Ford S.A."/>
            <person name="Ro D.-K."/>
            <person name="Ness R.W."/>
            <person name="Phillips M.A."/>
        </authorList>
    </citation>
    <scope>NUCLEOTIDE SEQUENCE [LARGE SCALE GENOMIC DNA]</scope>
    <source>
        <strain evidence="12">SAF-2024a</strain>
        <tissue evidence="12">Leaf</tissue>
    </source>
</reference>
<keyword evidence="3" id="KW-0597">Phosphoprotein</keyword>
<evidence type="ECO:0000256" key="2">
    <source>
        <dbReference type="ARBA" id="ARBA00011233"/>
    </source>
</evidence>
<dbReference type="PANTHER" id="PTHR10015">
    <property type="entry name" value="HEAT SHOCK TRANSCRIPTION FACTOR"/>
    <property type="match status" value="1"/>
</dbReference>
<protein>
    <submittedName>
        <fullName evidence="12">Heat stress transcription factor C-1b-like</fullName>
    </submittedName>
</protein>
<keyword evidence="13" id="KW-1185">Reference proteome</keyword>
<evidence type="ECO:0000256" key="5">
    <source>
        <dbReference type="ARBA" id="ARBA00023016"/>
    </source>
</evidence>
<dbReference type="SMART" id="SM00415">
    <property type="entry name" value="HSF"/>
    <property type="match status" value="1"/>
</dbReference>
<sequence length="317" mass="35638">MHEMQIDGDMIAPFVMKTYQILSDPTTDRIIAWSGAGNSFVVLEPLDFSQRILPLYFKHNNFSSFVRQLNTYGFRKVDPDRWEFANEWFLRGQTQPLSKIVRKKHANRGYTSSVIKHEEEEEGEDDDDGGGGDELVMEIGKLRREQESLEEELASMSRRLQTTERRPKQMITFLSKVVEDPQILPEMLLSRRNVRHLAYDSSSSKKGRVMESSWSSSSSGVAMPSSSAKSEEDLDGKSEDDRFGVPVIRQEYHGYANLYSSSTDGSSGGVGWGGGPPMNGGGGCDGGDGVWWSCFDDLDMDRQKPAPYPFSLLDGRF</sequence>
<dbReference type="EMBL" id="JBEAFC010000014">
    <property type="protein sequence ID" value="KAL1531810.1"/>
    <property type="molecule type" value="Genomic_DNA"/>
</dbReference>
<dbReference type="GO" id="GO:0005634">
    <property type="term" value="C:nucleus"/>
    <property type="evidence" value="ECO:0007669"/>
    <property type="project" value="UniProtKB-SubCell"/>
</dbReference>
<evidence type="ECO:0000259" key="11">
    <source>
        <dbReference type="PROSITE" id="PS00434"/>
    </source>
</evidence>
<keyword evidence="4" id="KW-0805">Transcription regulation</keyword>
<dbReference type="PROSITE" id="PS00434">
    <property type="entry name" value="HSF_DOMAIN"/>
    <property type="match status" value="1"/>
</dbReference>
<evidence type="ECO:0000313" key="13">
    <source>
        <dbReference type="Proteomes" id="UP001567538"/>
    </source>
</evidence>
<organism evidence="12 13">
    <name type="scientific">Salvia divinorum</name>
    <name type="common">Maria pastora</name>
    <name type="synonym">Diviner's sage</name>
    <dbReference type="NCBI Taxonomy" id="28513"/>
    <lineage>
        <taxon>Eukaryota</taxon>
        <taxon>Viridiplantae</taxon>
        <taxon>Streptophyta</taxon>
        <taxon>Embryophyta</taxon>
        <taxon>Tracheophyta</taxon>
        <taxon>Spermatophyta</taxon>
        <taxon>Magnoliopsida</taxon>
        <taxon>eudicotyledons</taxon>
        <taxon>Gunneridae</taxon>
        <taxon>Pentapetalae</taxon>
        <taxon>asterids</taxon>
        <taxon>lamiids</taxon>
        <taxon>Lamiales</taxon>
        <taxon>Lamiaceae</taxon>
        <taxon>Nepetoideae</taxon>
        <taxon>Mentheae</taxon>
        <taxon>Salviinae</taxon>
        <taxon>Salvia</taxon>
        <taxon>Salvia subgen. Calosphace</taxon>
    </lineage>
</organism>
<dbReference type="InterPro" id="IPR000232">
    <property type="entry name" value="HSF_DNA-bd"/>
</dbReference>
<evidence type="ECO:0000256" key="1">
    <source>
        <dbReference type="ARBA" id="ARBA00004123"/>
    </source>
</evidence>
<dbReference type="PRINTS" id="PR00056">
    <property type="entry name" value="HSFDOMAIN"/>
</dbReference>
<evidence type="ECO:0000256" key="10">
    <source>
        <dbReference type="SAM" id="MobiDB-lite"/>
    </source>
</evidence>
<comment type="caution">
    <text evidence="12">The sequence shown here is derived from an EMBL/GenBank/DDBJ whole genome shotgun (WGS) entry which is preliminary data.</text>
</comment>
<keyword evidence="8" id="KW-0539">Nucleus</keyword>
<dbReference type="InterPro" id="IPR036388">
    <property type="entry name" value="WH-like_DNA-bd_sf"/>
</dbReference>
<evidence type="ECO:0000256" key="6">
    <source>
        <dbReference type="ARBA" id="ARBA00023125"/>
    </source>
</evidence>
<evidence type="ECO:0000256" key="4">
    <source>
        <dbReference type="ARBA" id="ARBA00023015"/>
    </source>
</evidence>
<evidence type="ECO:0000256" key="3">
    <source>
        <dbReference type="ARBA" id="ARBA00022553"/>
    </source>
</evidence>
<dbReference type="AlphaFoldDB" id="A0ABD1FIY5"/>
<evidence type="ECO:0000313" key="12">
    <source>
        <dbReference type="EMBL" id="KAL1531810.1"/>
    </source>
</evidence>
<keyword evidence="5" id="KW-0346">Stress response</keyword>
<evidence type="ECO:0000256" key="7">
    <source>
        <dbReference type="ARBA" id="ARBA00023163"/>
    </source>
</evidence>
<dbReference type="Pfam" id="PF00447">
    <property type="entry name" value="HSF_DNA-bind"/>
    <property type="match status" value="1"/>
</dbReference>
<feature type="domain" description="HSF-type DNA-binding" evidence="11">
    <location>
        <begin position="53"/>
        <end position="77"/>
    </location>
</feature>
<dbReference type="InterPro" id="IPR036390">
    <property type="entry name" value="WH_DNA-bd_sf"/>
</dbReference>
<dbReference type="GO" id="GO:0003677">
    <property type="term" value="F:DNA binding"/>
    <property type="evidence" value="ECO:0007669"/>
    <property type="project" value="UniProtKB-KW"/>
</dbReference>
<feature type="compositionally biased region" description="Acidic residues" evidence="10">
    <location>
        <begin position="119"/>
        <end position="131"/>
    </location>
</feature>
<comment type="subunit">
    <text evidence="2">Homotrimer.</text>
</comment>
<comment type="similarity">
    <text evidence="9">Belongs to the HSF family.</text>
</comment>
<keyword evidence="6" id="KW-0238">DNA-binding</keyword>
<dbReference type="Gene3D" id="1.10.10.10">
    <property type="entry name" value="Winged helix-like DNA-binding domain superfamily/Winged helix DNA-binding domain"/>
    <property type="match status" value="1"/>
</dbReference>
<evidence type="ECO:0000256" key="8">
    <source>
        <dbReference type="ARBA" id="ARBA00023242"/>
    </source>
</evidence>
<feature type="region of interest" description="Disordered" evidence="10">
    <location>
        <begin position="112"/>
        <end position="134"/>
    </location>
</feature>
<accession>A0ABD1FIY5</accession>
<keyword evidence="7" id="KW-0804">Transcription</keyword>
<name>A0ABD1FIY5_SALDI</name>
<proteinExistence type="inferred from homology"/>
<feature type="compositionally biased region" description="Low complexity" evidence="10">
    <location>
        <begin position="212"/>
        <end position="228"/>
    </location>
</feature>
<dbReference type="PANTHER" id="PTHR10015:SF332">
    <property type="entry name" value="HEAT STRESS TRANSCRIPTION FACTOR C-1"/>
    <property type="match status" value="1"/>
</dbReference>
<feature type="compositionally biased region" description="Basic and acidic residues" evidence="10">
    <location>
        <begin position="229"/>
        <end position="241"/>
    </location>
</feature>
<comment type="subcellular location">
    <subcellularLocation>
        <location evidence="1">Nucleus</location>
    </subcellularLocation>
</comment>